<evidence type="ECO:0000256" key="1">
    <source>
        <dbReference type="SAM" id="SignalP"/>
    </source>
</evidence>
<keyword evidence="3" id="KW-1185">Reference proteome</keyword>
<dbReference type="Proteomes" id="UP000183832">
    <property type="component" value="Unassembled WGS sequence"/>
</dbReference>
<sequence>MMIILNSLQLLEFASLYSQGNCVTIIQESLELSTDLQVQEVNPKVVQDLIANQNFPSMLDILRFQ</sequence>
<name>A0A1J1I2M7_9DIPT</name>
<dbReference type="AlphaFoldDB" id="A0A1J1I2M7"/>
<feature type="signal peptide" evidence="1">
    <location>
        <begin position="1"/>
        <end position="22"/>
    </location>
</feature>
<evidence type="ECO:0000313" key="2">
    <source>
        <dbReference type="EMBL" id="CRK94533.1"/>
    </source>
</evidence>
<gene>
    <name evidence="2" type="ORF">CLUMA_CG008036</name>
</gene>
<protein>
    <submittedName>
        <fullName evidence="2">CLUMA_CG008036, isoform A</fullName>
    </submittedName>
</protein>
<organism evidence="2 3">
    <name type="scientific">Clunio marinus</name>
    <dbReference type="NCBI Taxonomy" id="568069"/>
    <lineage>
        <taxon>Eukaryota</taxon>
        <taxon>Metazoa</taxon>
        <taxon>Ecdysozoa</taxon>
        <taxon>Arthropoda</taxon>
        <taxon>Hexapoda</taxon>
        <taxon>Insecta</taxon>
        <taxon>Pterygota</taxon>
        <taxon>Neoptera</taxon>
        <taxon>Endopterygota</taxon>
        <taxon>Diptera</taxon>
        <taxon>Nematocera</taxon>
        <taxon>Chironomoidea</taxon>
        <taxon>Chironomidae</taxon>
        <taxon>Clunio</taxon>
    </lineage>
</organism>
<reference evidence="2 3" key="1">
    <citation type="submission" date="2015-04" db="EMBL/GenBank/DDBJ databases">
        <authorList>
            <person name="Syromyatnikov M.Y."/>
            <person name="Popov V.N."/>
        </authorList>
    </citation>
    <scope>NUCLEOTIDE SEQUENCE [LARGE SCALE GENOMIC DNA]</scope>
</reference>
<proteinExistence type="predicted"/>
<keyword evidence="1" id="KW-0732">Signal</keyword>
<dbReference type="EMBL" id="CVRI01000039">
    <property type="protein sequence ID" value="CRK94533.1"/>
    <property type="molecule type" value="Genomic_DNA"/>
</dbReference>
<feature type="chain" id="PRO_5012068613" evidence="1">
    <location>
        <begin position="23"/>
        <end position="65"/>
    </location>
</feature>
<evidence type="ECO:0000313" key="3">
    <source>
        <dbReference type="Proteomes" id="UP000183832"/>
    </source>
</evidence>
<accession>A0A1J1I2M7</accession>